<reference evidence="2 3" key="1">
    <citation type="submission" date="2011-12" db="EMBL/GenBank/DDBJ databases">
        <title>Whole genome shotgun sequence of Gordonia effusa NBRC 100432.</title>
        <authorList>
            <person name="Yoshida I."/>
            <person name="Takarada H."/>
            <person name="Hosoyama A."/>
            <person name="Tsuchikane K."/>
            <person name="Katsumata H."/>
            <person name="Yamazaki S."/>
            <person name="Fujita N."/>
        </authorList>
    </citation>
    <scope>NUCLEOTIDE SEQUENCE [LARGE SCALE GENOMIC DNA]</scope>
    <source>
        <strain evidence="2 3">NBRC 100432</strain>
    </source>
</reference>
<sequence length="71" mass="7637">SFFAMADGIEYELLLVVCAAALILTGPGRISLDSRWGWAKRPMWGSLAFLVIGIAGAIVSWIVFNGVNPVK</sequence>
<gene>
    <name evidence="2" type="ORF">GOEFS_053_00010</name>
</gene>
<keyword evidence="1" id="KW-0812">Transmembrane</keyword>
<feature type="transmembrane region" description="Helical" evidence="1">
    <location>
        <begin position="44"/>
        <end position="64"/>
    </location>
</feature>
<dbReference type="eggNOG" id="COG2259">
    <property type="taxonomic scope" value="Bacteria"/>
</dbReference>
<proteinExistence type="predicted"/>
<protein>
    <submittedName>
        <fullName evidence="2">Uncharacterized protein</fullName>
    </submittedName>
</protein>
<organism evidence="2 3">
    <name type="scientific">Gordonia effusa NBRC 100432</name>
    <dbReference type="NCBI Taxonomy" id="1077974"/>
    <lineage>
        <taxon>Bacteria</taxon>
        <taxon>Bacillati</taxon>
        <taxon>Actinomycetota</taxon>
        <taxon>Actinomycetes</taxon>
        <taxon>Mycobacteriales</taxon>
        <taxon>Gordoniaceae</taxon>
        <taxon>Gordonia</taxon>
    </lineage>
</organism>
<evidence type="ECO:0000313" key="2">
    <source>
        <dbReference type="EMBL" id="GAB18372.1"/>
    </source>
</evidence>
<accession>H0QZX1</accession>
<dbReference type="EMBL" id="BAEH01000053">
    <property type="protein sequence ID" value="GAB18372.1"/>
    <property type="molecule type" value="Genomic_DNA"/>
</dbReference>
<feature type="transmembrane region" description="Helical" evidence="1">
    <location>
        <begin position="13"/>
        <end position="32"/>
    </location>
</feature>
<dbReference type="AlphaFoldDB" id="H0QZX1"/>
<keyword evidence="3" id="KW-1185">Reference proteome</keyword>
<keyword evidence="1" id="KW-0472">Membrane</keyword>
<name>H0QZX1_9ACTN</name>
<evidence type="ECO:0000313" key="3">
    <source>
        <dbReference type="Proteomes" id="UP000035034"/>
    </source>
</evidence>
<evidence type="ECO:0000256" key="1">
    <source>
        <dbReference type="SAM" id="Phobius"/>
    </source>
</evidence>
<feature type="non-terminal residue" evidence="2">
    <location>
        <position position="1"/>
    </location>
</feature>
<keyword evidence="1" id="KW-1133">Transmembrane helix</keyword>
<dbReference type="Proteomes" id="UP000035034">
    <property type="component" value="Unassembled WGS sequence"/>
</dbReference>
<comment type="caution">
    <text evidence="2">The sequence shown here is derived from an EMBL/GenBank/DDBJ whole genome shotgun (WGS) entry which is preliminary data.</text>
</comment>